<protein>
    <recommendedName>
        <fullName evidence="11">Transporter</fullName>
    </recommendedName>
</protein>
<keyword evidence="5" id="KW-0812">Transmembrane</keyword>
<comment type="similarity">
    <text evidence="2">Belongs to the outer membrane factor (OMF) (TC 1.B.17) family.</text>
</comment>
<evidence type="ECO:0000256" key="5">
    <source>
        <dbReference type="ARBA" id="ARBA00022692"/>
    </source>
</evidence>
<keyword evidence="3" id="KW-0813">Transport</keyword>
<keyword evidence="8" id="KW-0175">Coiled coil</keyword>
<dbReference type="RefSeq" id="WP_068824714.1">
    <property type="nucleotide sequence ID" value="NZ_CP014224.1"/>
</dbReference>
<dbReference type="OrthoDB" id="9811587at2"/>
<evidence type="ECO:0000256" key="1">
    <source>
        <dbReference type="ARBA" id="ARBA00004442"/>
    </source>
</evidence>
<sequence>MNSKLLLLIVLCTYTLGNAQTKKWTLQECVAYALENNISIQKSKLEIESSKIDISNAKGNFLPNLNANLSHSWRTGLNTDPITNSNVIATTQSTGVGVNSNVTLYDGMRNIKQLHRSNLSLLSKQYQLDDMKDNISLNVCNAFLQILFNKESLKALNEQHELSLKEVERTKELVNAGSKPKGDLLEIEATLADQEKAIIDMENNILISKLTLFNLLVLEDFDQFEITDDTYELIPTDITENSPQDIFNKSLTVRNDIKLSEVAIEIAENDIKISKGAYLPTLSASFGFNTSYFNPHNFNWTNLLTQFRDNRGFSYGLGLSIPIFNRFQTRNAVKKSRLQLEQAKLDLEQSKFNLRDKVYQAFNDTKGALKTYEASQKALEARTLAYEYATEKFNLGAMDSFTFNQSKTSYVNAETNVIKAKYDYIFKLKVLEFYFGIPINL</sequence>
<evidence type="ECO:0008006" key="11">
    <source>
        <dbReference type="Google" id="ProtNLM"/>
    </source>
</evidence>
<reference evidence="9 10" key="1">
    <citation type="submission" date="2016-02" db="EMBL/GenBank/DDBJ databases">
        <authorList>
            <person name="Wen L."/>
            <person name="He K."/>
            <person name="Yang H."/>
        </authorList>
    </citation>
    <scope>NUCLEOTIDE SEQUENCE [LARGE SCALE GENOMIC DNA]</scope>
    <source>
        <strain evidence="9 10">CZ1127</strain>
    </source>
</reference>
<proteinExistence type="inferred from homology"/>
<accession>A0A1B1Y442</accession>
<dbReference type="GO" id="GO:0015288">
    <property type="term" value="F:porin activity"/>
    <property type="evidence" value="ECO:0007669"/>
    <property type="project" value="TreeGrafter"/>
</dbReference>
<dbReference type="GO" id="GO:1990281">
    <property type="term" value="C:efflux pump complex"/>
    <property type="evidence" value="ECO:0007669"/>
    <property type="project" value="TreeGrafter"/>
</dbReference>
<feature type="coiled-coil region" evidence="8">
    <location>
        <begin position="150"/>
        <end position="204"/>
    </location>
</feature>
<gene>
    <name evidence="9" type="ORF">AXE80_04110</name>
</gene>
<dbReference type="Pfam" id="PF02321">
    <property type="entry name" value="OEP"/>
    <property type="match status" value="2"/>
</dbReference>
<keyword evidence="7" id="KW-0998">Cell outer membrane</keyword>
<keyword evidence="6" id="KW-0472">Membrane</keyword>
<dbReference type="KEGG" id="wfu:AXE80_04110"/>
<dbReference type="AlphaFoldDB" id="A0A1B1Y442"/>
<evidence type="ECO:0000313" key="10">
    <source>
        <dbReference type="Proteomes" id="UP000092967"/>
    </source>
</evidence>
<dbReference type="SUPFAM" id="SSF56954">
    <property type="entry name" value="Outer membrane efflux proteins (OEP)"/>
    <property type="match status" value="1"/>
</dbReference>
<dbReference type="InterPro" id="IPR003423">
    <property type="entry name" value="OMP_efflux"/>
</dbReference>
<dbReference type="PANTHER" id="PTHR30026:SF20">
    <property type="entry name" value="OUTER MEMBRANE PROTEIN TOLC"/>
    <property type="match status" value="1"/>
</dbReference>
<evidence type="ECO:0000256" key="2">
    <source>
        <dbReference type="ARBA" id="ARBA00007613"/>
    </source>
</evidence>
<keyword evidence="4" id="KW-1134">Transmembrane beta strand</keyword>
<name>A0A1B1Y442_9FLAO</name>
<evidence type="ECO:0000256" key="7">
    <source>
        <dbReference type="ARBA" id="ARBA00023237"/>
    </source>
</evidence>
<dbReference type="InterPro" id="IPR051906">
    <property type="entry name" value="TolC-like"/>
</dbReference>
<evidence type="ECO:0000256" key="6">
    <source>
        <dbReference type="ARBA" id="ARBA00023136"/>
    </source>
</evidence>
<evidence type="ECO:0000256" key="3">
    <source>
        <dbReference type="ARBA" id="ARBA00022448"/>
    </source>
</evidence>
<dbReference type="PANTHER" id="PTHR30026">
    <property type="entry name" value="OUTER MEMBRANE PROTEIN TOLC"/>
    <property type="match status" value="1"/>
</dbReference>
<evidence type="ECO:0000256" key="8">
    <source>
        <dbReference type="SAM" id="Coils"/>
    </source>
</evidence>
<keyword evidence="10" id="KW-1185">Reference proteome</keyword>
<organism evidence="9 10">
    <name type="scientific">Wenyingzhuangia fucanilytica</name>
    <dbReference type="NCBI Taxonomy" id="1790137"/>
    <lineage>
        <taxon>Bacteria</taxon>
        <taxon>Pseudomonadati</taxon>
        <taxon>Bacteroidota</taxon>
        <taxon>Flavobacteriia</taxon>
        <taxon>Flavobacteriales</taxon>
        <taxon>Flavobacteriaceae</taxon>
        <taxon>Wenyingzhuangia</taxon>
    </lineage>
</organism>
<dbReference type="GO" id="GO:0009279">
    <property type="term" value="C:cell outer membrane"/>
    <property type="evidence" value="ECO:0007669"/>
    <property type="project" value="UniProtKB-SubCell"/>
</dbReference>
<dbReference type="STRING" id="1790137.AXE80_04110"/>
<dbReference type="EMBL" id="CP014224">
    <property type="protein sequence ID" value="ANW95513.1"/>
    <property type="molecule type" value="Genomic_DNA"/>
</dbReference>
<dbReference type="Proteomes" id="UP000092967">
    <property type="component" value="Chromosome"/>
</dbReference>
<evidence type="ECO:0000313" key="9">
    <source>
        <dbReference type="EMBL" id="ANW95513.1"/>
    </source>
</evidence>
<dbReference type="Gene3D" id="1.20.1600.10">
    <property type="entry name" value="Outer membrane efflux proteins (OEP)"/>
    <property type="match status" value="1"/>
</dbReference>
<comment type="subcellular location">
    <subcellularLocation>
        <location evidence="1">Cell outer membrane</location>
    </subcellularLocation>
</comment>
<evidence type="ECO:0000256" key="4">
    <source>
        <dbReference type="ARBA" id="ARBA00022452"/>
    </source>
</evidence>
<dbReference type="GO" id="GO:0015562">
    <property type="term" value="F:efflux transmembrane transporter activity"/>
    <property type="evidence" value="ECO:0007669"/>
    <property type="project" value="InterPro"/>
</dbReference>